<dbReference type="Proteomes" id="UP000885621">
    <property type="component" value="Unassembled WGS sequence"/>
</dbReference>
<organism evidence="1">
    <name type="scientific">Sulfurihydrogenibium azorense</name>
    <dbReference type="NCBI Taxonomy" id="309806"/>
    <lineage>
        <taxon>Bacteria</taxon>
        <taxon>Pseudomonadati</taxon>
        <taxon>Aquificota</taxon>
        <taxon>Aquificia</taxon>
        <taxon>Aquificales</taxon>
        <taxon>Hydrogenothermaceae</taxon>
        <taxon>Sulfurihydrogenibium</taxon>
    </lineage>
</organism>
<dbReference type="AlphaFoldDB" id="A0A831YAQ5"/>
<reference evidence="1" key="1">
    <citation type="journal article" date="2020" name="mSystems">
        <title>Genome- and Community-Level Interaction Insights into Carbon Utilization and Element Cycling Functions of Hydrothermarchaeota in Hydrothermal Sediment.</title>
        <authorList>
            <person name="Zhou Z."/>
            <person name="Liu Y."/>
            <person name="Xu W."/>
            <person name="Pan J."/>
            <person name="Luo Z.H."/>
            <person name="Li M."/>
        </authorList>
    </citation>
    <scope>NUCLEOTIDE SEQUENCE [LARGE SCALE GENOMIC DNA]</scope>
    <source>
        <strain evidence="1">SpSt-1257</strain>
    </source>
</reference>
<gene>
    <name evidence="1" type="ORF">ENO34_01050</name>
</gene>
<sequence>MKHKKTYYPVDPIPTIKVKEDDWWLATDIQKEVKKLTKRYISLILIGRMAKKYNLYKKTPYGFKLYHKDLVKILLSYLKQ</sequence>
<proteinExistence type="predicted"/>
<evidence type="ECO:0000313" key="1">
    <source>
        <dbReference type="EMBL" id="HEV08967.1"/>
    </source>
</evidence>
<dbReference type="EMBL" id="DSFC01000057">
    <property type="protein sequence ID" value="HEV08967.1"/>
    <property type="molecule type" value="Genomic_DNA"/>
</dbReference>
<name>A0A831YAQ5_9AQUI</name>
<accession>A0A831YAQ5</accession>
<protein>
    <submittedName>
        <fullName evidence="1">Uncharacterized protein</fullName>
    </submittedName>
</protein>
<comment type="caution">
    <text evidence="1">The sequence shown here is derived from an EMBL/GenBank/DDBJ whole genome shotgun (WGS) entry which is preliminary data.</text>
</comment>